<dbReference type="InterPro" id="IPR036571">
    <property type="entry name" value="MECDP_synthase_sf"/>
</dbReference>
<dbReference type="HAMAP" id="MF_00107">
    <property type="entry name" value="IspF"/>
    <property type="match status" value="1"/>
</dbReference>
<accession>A0A4P6KE09</accession>
<feature type="binding site" evidence="8">
    <location>
        <begin position="16"/>
        <end position="18"/>
    </location>
    <ligand>
        <name>4-CDP-2-C-methyl-D-erythritol 2-phosphate</name>
        <dbReference type="ChEBI" id="CHEBI:57919"/>
    </ligand>
</feature>
<dbReference type="EC" id="4.6.1.12" evidence="4 8"/>
<evidence type="ECO:0000256" key="8">
    <source>
        <dbReference type="HAMAP-Rule" id="MF_00107"/>
    </source>
</evidence>
<evidence type="ECO:0000256" key="4">
    <source>
        <dbReference type="ARBA" id="ARBA00012579"/>
    </source>
</evidence>
<dbReference type="NCBIfam" id="TIGR00151">
    <property type="entry name" value="ispF"/>
    <property type="match status" value="1"/>
</dbReference>
<dbReference type="PROSITE" id="PS01350">
    <property type="entry name" value="ISPF"/>
    <property type="match status" value="1"/>
</dbReference>
<evidence type="ECO:0000259" key="10">
    <source>
        <dbReference type="Pfam" id="PF02542"/>
    </source>
</evidence>
<evidence type="ECO:0000256" key="7">
    <source>
        <dbReference type="ARBA" id="ARBA00023239"/>
    </source>
</evidence>
<reference evidence="11 12" key="1">
    <citation type="submission" date="2019-02" db="EMBL/GenBank/DDBJ databases">
        <authorList>
            <person name="Sun L."/>
            <person name="Pan D."/>
            <person name="Wu X."/>
        </authorList>
    </citation>
    <scope>NUCLEOTIDE SEQUENCE [LARGE SCALE GENOMIC DNA]</scope>
    <source>
        <strain evidence="11 12">JW-1</strain>
    </source>
</reference>
<protein>
    <recommendedName>
        <fullName evidence="4 8">2-C-methyl-D-erythritol 2,4-cyclodiphosphate synthase</fullName>
        <shortName evidence="8">MECDP-synthase</shortName>
        <shortName evidence="8">MECPP-synthase</shortName>
        <shortName evidence="8">MECPS</shortName>
        <ecNumber evidence="4 8">4.6.1.12</ecNumber>
    </recommendedName>
</protein>
<organism evidence="11 12">
    <name type="scientific">Leucobacter triazinivorans</name>
    <dbReference type="NCBI Taxonomy" id="1784719"/>
    <lineage>
        <taxon>Bacteria</taxon>
        <taxon>Bacillati</taxon>
        <taxon>Actinomycetota</taxon>
        <taxon>Actinomycetes</taxon>
        <taxon>Micrococcales</taxon>
        <taxon>Microbacteriaceae</taxon>
        <taxon>Leucobacter</taxon>
    </lineage>
</organism>
<dbReference type="EMBL" id="CP035806">
    <property type="protein sequence ID" value="QBE48567.1"/>
    <property type="molecule type" value="Genomic_DNA"/>
</dbReference>
<dbReference type="GO" id="GO:0016114">
    <property type="term" value="P:terpenoid biosynthetic process"/>
    <property type="evidence" value="ECO:0007669"/>
    <property type="project" value="InterPro"/>
</dbReference>
<feature type="site" description="Transition state stabilizer" evidence="8">
    <location>
        <position position="138"/>
    </location>
</feature>
<comment type="caution">
    <text evidence="8">Lacks conserved residue(s) required for the propagation of feature annotation.</text>
</comment>
<sequence>MVSARSSDVRIGTGVDVHAYDAGSPLRLAGLDWPGEPGLSGHSDGDAVCHAVVDALLSAAGLGDIGGLVGVDEPQTAGVASTEFVRIALSRLDEHGWRPVNVSVQIVGERPRFVRRREEAQRTMSELVGAPVSLGATTSDGLGFTGRGEGLAAIATALIERG</sequence>
<dbReference type="GO" id="GO:0008685">
    <property type="term" value="F:2-C-methyl-D-erythritol 2,4-cyclodiphosphate synthase activity"/>
    <property type="evidence" value="ECO:0007669"/>
    <property type="project" value="UniProtKB-UniRule"/>
</dbReference>
<feature type="binding site" evidence="8">
    <location>
        <position position="16"/>
    </location>
    <ligand>
        <name>a divalent metal cation</name>
        <dbReference type="ChEBI" id="CHEBI:60240"/>
    </ligand>
</feature>
<evidence type="ECO:0000313" key="11">
    <source>
        <dbReference type="EMBL" id="QBE48567.1"/>
    </source>
</evidence>
<feature type="binding site" evidence="8">
    <location>
        <position position="147"/>
    </location>
    <ligand>
        <name>4-CDP-2-C-methyl-D-erythritol 2-phosphate</name>
        <dbReference type="ChEBI" id="CHEBI:57919"/>
    </ligand>
</feature>
<evidence type="ECO:0000256" key="1">
    <source>
        <dbReference type="ARBA" id="ARBA00000200"/>
    </source>
</evidence>
<dbReference type="OrthoDB" id="9802561at2"/>
<evidence type="ECO:0000256" key="2">
    <source>
        <dbReference type="ARBA" id="ARBA00004709"/>
    </source>
</evidence>
<evidence type="ECO:0000313" key="12">
    <source>
        <dbReference type="Proteomes" id="UP000289260"/>
    </source>
</evidence>
<feature type="binding site" evidence="8">
    <location>
        <begin position="42"/>
        <end position="43"/>
    </location>
    <ligand>
        <name>4-CDP-2-C-methyl-D-erythritol 2-phosphate</name>
        <dbReference type="ChEBI" id="CHEBI:57919"/>
    </ligand>
</feature>
<feature type="binding site" evidence="8">
    <location>
        <position position="50"/>
    </location>
    <ligand>
        <name>a divalent metal cation</name>
        <dbReference type="ChEBI" id="CHEBI:60240"/>
    </ligand>
</feature>
<dbReference type="SUPFAM" id="SSF69765">
    <property type="entry name" value="IpsF-like"/>
    <property type="match status" value="1"/>
</dbReference>
<feature type="binding site" evidence="8">
    <location>
        <begin position="64"/>
        <end position="66"/>
    </location>
    <ligand>
        <name>4-CDP-2-C-methyl-D-erythritol 2-phosphate</name>
        <dbReference type="ChEBI" id="CHEBI:57919"/>
    </ligand>
</feature>
<comment type="similarity">
    <text evidence="3 8 9">Belongs to the IspF family.</text>
</comment>
<comment type="pathway">
    <text evidence="2 8">Isoprenoid biosynthesis; isopentenyl diphosphate biosynthesis via DXP pathway; isopentenyl diphosphate from 1-deoxy-D-xylulose 5-phosphate: step 4/6.</text>
</comment>
<dbReference type="PANTHER" id="PTHR43181">
    <property type="entry name" value="2-C-METHYL-D-ERYTHRITOL 2,4-CYCLODIPHOSPHATE SYNTHASE, CHLOROPLASTIC"/>
    <property type="match status" value="1"/>
</dbReference>
<dbReference type="InterPro" id="IPR020555">
    <property type="entry name" value="MECDP_synthase_CS"/>
</dbReference>
<proteinExistence type="inferred from homology"/>
<dbReference type="UniPathway" id="UPA00056">
    <property type="reaction ID" value="UER00095"/>
</dbReference>
<keyword evidence="7 8" id="KW-0456">Lyase</keyword>
<dbReference type="AlphaFoldDB" id="A0A4P6KE09"/>
<dbReference type="GO" id="GO:0046872">
    <property type="term" value="F:metal ion binding"/>
    <property type="evidence" value="ECO:0007669"/>
    <property type="project" value="UniProtKB-KW"/>
</dbReference>
<dbReference type="InterPro" id="IPR003526">
    <property type="entry name" value="MECDP_synthase"/>
</dbReference>
<feature type="binding site" evidence="8">
    <location>
        <position position="144"/>
    </location>
    <ligand>
        <name>4-CDP-2-C-methyl-D-erythritol 2-phosphate</name>
        <dbReference type="ChEBI" id="CHEBI:57919"/>
    </ligand>
</feature>
<dbReference type="GO" id="GO:0019288">
    <property type="term" value="P:isopentenyl diphosphate biosynthetic process, methylerythritol 4-phosphate pathway"/>
    <property type="evidence" value="ECO:0007669"/>
    <property type="project" value="UniProtKB-UniRule"/>
</dbReference>
<keyword evidence="6 8" id="KW-0414">Isoprene biosynthesis</keyword>
<evidence type="ECO:0000256" key="3">
    <source>
        <dbReference type="ARBA" id="ARBA00008480"/>
    </source>
</evidence>
<feature type="site" description="Transition state stabilizer" evidence="8">
    <location>
        <position position="42"/>
    </location>
</feature>
<gene>
    <name evidence="8" type="primary">ispF</name>
    <name evidence="11" type="ORF">EVS81_06740</name>
</gene>
<evidence type="ECO:0000256" key="6">
    <source>
        <dbReference type="ARBA" id="ARBA00023229"/>
    </source>
</evidence>
<dbReference type="PANTHER" id="PTHR43181:SF1">
    <property type="entry name" value="2-C-METHYL-D-ERYTHRITOL 2,4-CYCLODIPHOSPHATE SYNTHASE, CHLOROPLASTIC"/>
    <property type="match status" value="1"/>
</dbReference>
<evidence type="ECO:0000256" key="5">
    <source>
        <dbReference type="ARBA" id="ARBA00022723"/>
    </source>
</evidence>
<comment type="function">
    <text evidence="8">Involved in the biosynthesis of isopentenyl diphosphate (IPP) and dimethylallyl diphosphate (DMAPP), two major building blocks of isoprenoid compounds. Catalyzes the conversion of 4-diphosphocytidyl-2-C-methyl-D-erythritol 2-phosphate (CDP-ME2P) to 2-C-methyl-D-erythritol 2,4-cyclodiphosphate (ME-CPP) with a corresponding release of cytidine 5-monophosphate (CMP).</text>
</comment>
<evidence type="ECO:0000256" key="9">
    <source>
        <dbReference type="RuleBase" id="RU004395"/>
    </source>
</evidence>
<name>A0A4P6KE09_9MICO</name>
<comment type="subunit">
    <text evidence="8">Homotrimer.</text>
</comment>
<feature type="domain" description="2-C-methyl-D-erythritol 2,4-cyclodiphosphate synthase" evidence="10">
    <location>
        <begin position="9"/>
        <end position="159"/>
    </location>
</feature>
<comment type="catalytic activity">
    <reaction evidence="1 8 9">
        <text>4-CDP-2-C-methyl-D-erythritol 2-phosphate = 2-C-methyl-D-erythritol 2,4-cyclic diphosphate + CMP</text>
        <dbReference type="Rhea" id="RHEA:23864"/>
        <dbReference type="ChEBI" id="CHEBI:57919"/>
        <dbReference type="ChEBI" id="CHEBI:58483"/>
        <dbReference type="ChEBI" id="CHEBI:60377"/>
        <dbReference type="EC" id="4.6.1.12"/>
    </reaction>
</comment>
<dbReference type="Gene3D" id="3.30.1330.50">
    <property type="entry name" value="2-C-methyl-D-erythritol 2,4-cyclodiphosphate synthase"/>
    <property type="match status" value="1"/>
</dbReference>
<feature type="binding site" evidence="8">
    <location>
        <position position="18"/>
    </location>
    <ligand>
        <name>a divalent metal cation</name>
        <dbReference type="ChEBI" id="CHEBI:60240"/>
    </ligand>
</feature>
<feature type="binding site" evidence="8">
    <location>
        <begin position="137"/>
        <end position="140"/>
    </location>
    <ligand>
        <name>4-CDP-2-C-methyl-D-erythritol 2-phosphate</name>
        <dbReference type="ChEBI" id="CHEBI:57919"/>
    </ligand>
</feature>
<dbReference type="KEGG" id="ltr:EVS81_06740"/>
<comment type="cofactor">
    <cofactor evidence="8">
        <name>a divalent metal cation</name>
        <dbReference type="ChEBI" id="CHEBI:60240"/>
    </cofactor>
    <text evidence="8">Binds 1 divalent metal cation per subunit.</text>
</comment>
<keyword evidence="12" id="KW-1185">Reference proteome</keyword>
<keyword evidence="5 8" id="KW-0479">Metal-binding</keyword>
<dbReference type="Proteomes" id="UP000289260">
    <property type="component" value="Chromosome"/>
</dbReference>
<dbReference type="CDD" id="cd00554">
    <property type="entry name" value="MECDP_synthase"/>
    <property type="match status" value="1"/>
</dbReference>
<dbReference type="Pfam" id="PF02542">
    <property type="entry name" value="YgbB"/>
    <property type="match status" value="1"/>
</dbReference>
<dbReference type="FunFam" id="3.30.1330.50:FF:000003">
    <property type="entry name" value="2-C-methyl-D-erythritol 2,4-cyclodiphosphate synthase"/>
    <property type="match status" value="1"/>
</dbReference>